<accession>A0A3Q9F5F6</accession>
<dbReference type="AlphaFoldDB" id="A0A3Q9F5F6"/>
<feature type="region of interest" description="Disordered" evidence="1">
    <location>
        <begin position="26"/>
        <end position="58"/>
    </location>
</feature>
<keyword evidence="2" id="KW-0732">Signal</keyword>
<dbReference type="Proteomes" id="UP000277191">
    <property type="component" value="Chromosome 2"/>
</dbReference>
<evidence type="ECO:0000313" key="4">
    <source>
        <dbReference type="Proteomes" id="UP000277191"/>
    </source>
</evidence>
<gene>
    <name evidence="3" type="ORF">D5R55_18995</name>
</gene>
<sequence>MRHNTRYLALLVGLACVSGAHASAPAARPAKNAAPNPPRWISGLAGPASQTSNPWRGSIAKPAAASGVAVRSAGDYAPLPIERQMHALSVDALGLPTRHRTRGALRVPVRSSGGTVGTADDWPGIAPPWARSPW</sequence>
<dbReference type="RefSeq" id="WP_126364739.1">
    <property type="nucleotide sequence ID" value="NZ_CP034546.1"/>
</dbReference>
<dbReference type="EMBL" id="CP034546">
    <property type="protein sequence ID" value="AZQ53078.1"/>
    <property type="molecule type" value="Genomic_DNA"/>
</dbReference>
<evidence type="ECO:0000256" key="1">
    <source>
        <dbReference type="SAM" id="MobiDB-lite"/>
    </source>
</evidence>
<protein>
    <submittedName>
        <fullName evidence="3">Uncharacterized protein</fullName>
    </submittedName>
</protein>
<feature type="region of interest" description="Disordered" evidence="1">
    <location>
        <begin position="109"/>
        <end position="134"/>
    </location>
</feature>
<organism evidence="3 4">
    <name type="scientific">Burkholderia cenocepacia</name>
    <dbReference type="NCBI Taxonomy" id="95486"/>
    <lineage>
        <taxon>Bacteria</taxon>
        <taxon>Pseudomonadati</taxon>
        <taxon>Pseudomonadota</taxon>
        <taxon>Betaproteobacteria</taxon>
        <taxon>Burkholderiales</taxon>
        <taxon>Burkholderiaceae</taxon>
        <taxon>Burkholderia</taxon>
        <taxon>Burkholderia cepacia complex</taxon>
    </lineage>
</organism>
<reference evidence="3 4" key="1">
    <citation type="submission" date="2018-12" db="EMBL/GenBank/DDBJ databases">
        <title>Cadmium resistance mechanism in endophytic bacteria Burkholderia cenocepacia YG-3.</title>
        <authorList>
            <person name="Zhang X."/>
            <person name="Wang X."/>
            <person name="Zhu Y."/>
        </authorList>
    </citation>
    <scope>NUCLEOTIDE SEQUENCE [LARGE SCALE GENOMIC DNA]</scope>
    <source>
        <strain evidence="3 4">YG-3</strain>
    </source>
</reference>
<feature type="chain" id="PRO_5018725658" evidence="2">
    <location>
        <begin position="23"/>
        <end position="134"/>
    </location>
</feature>
<name>A0A3Q9F5F6_9BURK</name>
<proteinExistence type="predicted"/>
<evidence type="ECO:0000313" key="3">
    <source>
        <dbReference type="EMBL" id="AZQ53078.1"/>
    </source>
</evidence>
<evidence type="ECO:0000256" key="2">
    <source>
        <dbReference type="SAM" id="SignalP"/>
    </source>
</evidence>
<feature type="signal peptide" evidence="2">
    <location>
        <begin position="1"/>
        <end position="22"/>
    </location>
</feature>